<evidence type="ECO:0000313" key="3">
    <source>
        <dbReference type="EMBL" id="CAL8147287.1"/>
    </source>
</evidence>
<dbReference type="Proteomes" id="UP001642540">
    <property type="component" value="Unassembled WGS sequence"/>
</dbReference>
<feature type="region of interest" description="Disordered" evidence="1">
    <location>
        <begin position="1"/>
        <end position="36"/>
    </location>
</feature>
<sequence length="143" mass="16260">MDVKPEENTGVQVQEAKASHADNIGEEEHDSVGSSRPVPVLPPEIWARIFEFCSTRNDVIAVMTTCKQWNHLASSKKTTVLLPLVLPFVIERLQKADILACRRQRWISIHLPDPPYPMNFSRGLPPTKYINKLYAYDQVGKFS</sequence>
<evidence type="ECO:0000259" key="2">
    <source>
        <dbReference type="SMART" id="SM00256"/>
    </source>
</evidence>
<comment type="caution">
    <text evidence="3">The sequence shown here is derived from an EMBL/GenBank/DDBJ whole genome shotgun (WGS) entry which is preliminary data.</text>
</comment>
<name>A0ABP1S8I6_9HEXA</name>
<dbReference type="Pfam" id="PF12937">
    <property type="entry name" value="F-box-like"/>
    <property type="match status" value="1"/>
</dbReference>
<reference evidence="3 4" key="1">
    <citation type="submission" date="2024-08" db="EMBL/GenBank/DDBJ databases">
        <authorList>
            <person name="Cucini C."/>
            <person name="Frati F."/>
        </authorList>
    </citation>
    <scope>NUCLEOTIDE SEQUENCE [LARGE SCALE GENOMIC DNA]</scope>
</reference>
<protein>
    <recommendedName>
        <fullName evidence="2">F-box domain-containing protein</fullName>
    </recommendedName>
</protein>
<dbReference type="SUPFAM" id="SSF81383">
    <property type="entry name" value="F-box domain"/>
    <property type="match status" value="1"/>
</dbReference>
<feature type="domain" description="F-box" evidence="2">
    <location>
        <begin position="41"/>
        <end position="82"/>
    </location>
</feature>
<gene>
    <name evidence="3" type="ORF">ODALV1_LOCUS31096</name>
</gene>
<evidence type="ECO:0000256" key="1">
    <source>
        <dbReference type="SAM" id="MobiDB-lite"/>
    </source>
</evidence>
<organism evidence="3 4">
    <name type="scientific">Orchesella dallaii</name>
    <dbReference type="NCBI Taxonomy" id="48710"/>
    <lineage>
        <taxon>Eukaryota</taxon>
        <taxon>Metazoa</taxon>
        <taxon>Ecdysozoa</taxon>
        <taxon>Arthropoda</taxon>
        <taxon>Hexapoda</taxon>
        <taxon>Collembola</taxon>
        <taxon>Entomobryomorpha</taxon>
        <taxon>Entomobryoidea</taxon>
        <taxon>Orchesellidae</taxon>
        <taxon>Orchesellinae</taxon>
        <taxon>Orchesella</taxon>
    </lineage>
</organism>
<accession>A0ABP1S8I6</accession>
<dbReference type="SMART" id="SM00256">
    <property type="entry name" value="FBOX"/>
    <property type="match status" value="1"/>
</dbReference>
<keyword evidence="4" id="KW-1185">Reference proteome</keyword>
<dbReference type="EMBL" id="CAXLJM020000164">
    <property type="protein sequence ID" value="CAL8147287.1"/>
    <property type="molecule type" value="Genomic_DNA"/>
</dbReference>
<dbReference type="InterPro" id="IPR036047">
    <property type="entry name" value="F-box-like_dom_sf"/>
</dbReference>
<dbReference type="Gene3D" id="1.20.1280.50">
    <property type="match status" value="1"/>
</dbReference>
<evidence type="ECO:0000313" key="4">
    <source>
        <dbReference type="Proteomes" id="UP001642540"/>
    </source>
</evidence>
<proteinExistence type="predicted"/>
<dbReference type="InterPro" id="IPR001810">
    <property type="entry name" value="F-box_dom"/>
</dbReference>
<dbReference type="CDD" id="cd09917">
    <property type="entry name" value="F-box_SF"/>
    <property type="match status" value="1"/>
</dbReference>